<dbReference type="GO" id="GO:0005509">
    <property type="term" value="F:calcium ion binding"/>
    <property type="evidence" value="ECO:0007669"/>
    <property type="project" value="InterPro"/>
</dbReference>
<dbReference type="FunFam" id="1.10.220.10:FF:000005">
    <property type="entry name" value="Annexin"/>
    <property type="match status" value="1"/>
</dbReference>
<keyword evidence="6" id="KW-0106">Calcium</keyword>
<dbReference type="Ensembl" id="ENSCSAVT00000012015.1">
    <property type="protein sequence ID" value="ENSCSAVP00000011877.1"/>
    <property type="gene ID" value="ENSCSAVG00000006974.1"/>
</dbReference>
<dbReference type="GO" id="GO:0005886">
    <property type="term" value="C:plasma membrane"/>
    <property type="evidence" value="ECO:0007669"/>
    <property type="project" value="TreeGrafter"/>
</dbReference>
<dbReference type="PROSITE" id="PS51897">
    <property type="entry name" value="ANNEXIN_2"/>
    <property type="match status" value="4"/>
</dbReference>
<evidence type="ECO:0000256" key="7">
    <source>
        <dbReference type="SAM" id="Coils"/>
    </source>
</evidence>
<dbReference type="PANTHER" id="PTHR10502">
    <property type="entry name" value="ANNEXIN"/>
    <property type="match status" value="1"/>
</dbReference>
<reference evidence="11" key="1">
    <citation type="submission" date="2003-08" db="EMBL/GenBank/DDBJ databases">
        <authorList>
            <person name="Birren B."/>
            <person name="Nusbaum C."/>
            <person name="Abebe A."/>
            <person name="Abouelleil A."/>
            <person name="Adekoya E."/>
            <person name="Ait-zahra M."/>
            <person name="Allen N."/>
            <person name="Allen T."/>
            <person name="An P."/>
            <person name="Anderson M."/>
            <person name="Anderson S."/>
            <person name="Arachchi H."/>
            <person name="Armbruster J."/>
            <person name="Bachantsang P."/>
            <person name="Baldwin J."/>
            <person name="Barry A."/>
            <person name="Bayul T."/>
            <person name="Blitshsteyn B."/>
            <person name="Bloom T."/>
            <person name="Blye J."/>
            <person name="Boguslavskiy L."/>
            <person name="Borowsky M."/>
            <person name="Boukhgalter B."/>
            <person name="Brunache A."/>
            <person name="Butler J."/>
            <person name="Calixte N."/>
            <person name="Calvo S."/>
            <person name="Camarata J."/>
            <person name="Campo K."/>
            <person name="Chang J."/>
            <person name="Cheshatsang Y."/>
            <person name="Citroen M."/>
            <person name="Collymore A."/>
            <person name="Considine T."/>
            <person name="Cook A."/>
            <person name="Cooke P."/>
            <person name="Corum B."/>
            <person name="Cuomo C."/>
            <person name="David R."/>
            <person name="Dawoe T."/>
            <person name="Degray S."/>
            <person name="Dodge S."/>
            <person name="Dooley K."/>
            <person name="Dorje P."/>
            <person name="Dorjee K."/>
            <person name="Dorris L."/>
            <person name="Duffey N."/>
            <person name="Dupes A."/>
            <person name="Elkins T."/>
            <person name="Engels R."/>
            <person name="Erickson J."/>
            <person name="Farina A."/>
            <person name="Faro S."/>
            <person name="Ferreira P."/>
            <person name="Fischer H."/>
            <person name="Fitzgerald M."/>
            <person name="Foley K."/>
            <person name="Gage D."/>
            <person name="Galagan J."/>
            <person name="Gearin G."/>
            <person name="Gnerre S."/>
            <person name="Gnirke A."/>
            <person name="Goyette A."/>
            <person name="Graham J."/>
            <person name="Grandbois E."/>
            <person name="Gyaltsen K."/>
            <person name="Hafez N."/>
            <person name="Hagopian D."/>
            <person name="Hagos B."/>
            <person name="Hall J."/>
            <person name="Hatcher B."/>
            <person name="Heller A."/>
            <person name="Higgins H."/>
            <person name="Honan T."/>
            <person name="Horn A."/>
            <person name="Houde N."/>
            <person name="Hughes L."/>
            <person name="Hulme W."/>
            <person name="Husby E."/>
            <person name="Iliev I."/>
            <person name="Jaffe D."/>
            <person name="Jones C."/>
            <person name="Kamal M."/>
            <person name="Kamat A."/>
            <person name="Kamvysselis M."/>
            <person name="Karlsson E."/>
            <person name="Kells C."/>
            <person name="Kieu A."/>
            <person name="Kisner P."/>
            <person name="Kodira C."/>
            <person name="Kulbokas E."/>
            <person name="Labutti K."/>
            <person name="Lama D."/>
            <person name="Landers T."/>
            <person name="Leger J."/>
            <person name="Levine S."/>
            <person name="Lewis D."/>
            <person name="Lewis T."/>
            <person name="Lindblad-toh K."/>
            <person name="Liu X."/>
            <person name="Lokyitsang T."/>
            <person name="Lokyitsang Y."/>
            <person name="Lucien O."/>
            <person name="Lui A."/>
            <person name="Ma L.J."/>
            <person name="Mabbitt R."/>
            <person name="Macdonald J."/>
            <person name="Maclean C."/>
            <person name="Major J."/>
            <person name="Manning J."/>
            <person name="Marabella R."/>
            <person name="Maru K."/>
            <person name="Matthews C."/>
            <person name="Mauceli E."/>
            <person name="Mccarthy M."/>
            <person name="Mcdonough S."/>
            <person name="Mcghee T."/>
            <person name="Meldrim J."/>
            <person name="Meneus L."/>
            <person name="Mesirov J."/>
            <person name="Mihalev A."/>
            <person name="Mihova T."/>
            <person name="Mikkelsen T."/>
            <person name="Mlenga V."/>
            <person name="Moru K."/>
            <person name="Mozes J."/>
            <person name="Mulrain L."/>
            <person name="Munson G."/>
            <person name="Naylor J."/>
            <person name="Newes C."/>
            <person name="Nguyen C."/>
            <person name="Nguyen N."/>
            <person name="Nguyen T."/>
            <person name="Nicol R."/>
            <person name="Nielsen C."/>
            <person name="Nizzari M."/>
            <person name="Norbu C."/>
            <person name="Norbu N."/>
            <person name="O'donnell P."/>
            <person name="Okoawo O."/>
            <person name="O'leary S."/>
            <person name="Omotosho B."/>
            <person name="O'neill K."/>
            <person name="Osman S."/>
            <person name="Parker S."/>
            <person name="Perrin D."/>
            <person name="Phunkhang P."/>
            <person name="Piqani B."/>
            <person name="Purcell S."/>
            <person name="Rachupka T."/>
            <person name="Ramasamy U."/>
            <person name="Rameau R."/>
            <person name="Ray V."/>
            <person name="Raymond C."/>
            <person name="Retta R."/>
            <person name="Richardson S."/>
            <person name="Rise C."/>
            <person name="Rodriguez J."/>
            <person name="Rogers J."/>
            <person name="Rogov P."/>
            <person name="Rutman M."/>
            <person name="Schupbach R."/>
            <person name="Seaman C."/>
            <person name="Settipalli S."/>
            <person name="Sharpe T."/>
            <person name="Sheridan J."/>
            <person name="Sherpa N."/>
            <person name="Shi J."/>
            <person name="Smirnov S."/>
            <person name="Smith C."/>
            <person name="Sougnez C."/>
            <person name="Spencer B."/>
            <person name="Stalker J."/>
            <person name="Stange-thomann N."/>
            <person name="Stavropoulos S."/>
            <person name="Stetson K."/>
            <person name="Stone C."/>
            <person name="Stone S."/>
            <person name="Stubbs M."/>
            <person name="Talamas J."/>
            <person name="Tchuinga P."/>
            <person name="Tenzing P."/>
            <person name="Tesfaye S."/>
            <person name="Theodore J."/>
            <person name="Thoulutsang Y."/>
            <person name="Topham K."/>
            <person name="Towey S."/>
            <person name="Tsamla T."/>
            <person name="Tsomo N."/>
            <person name="Vallee D."/>
            <person name="Vassiliev H."/>
            <person name="Venkataraman V."/>
            <person name="Vinson J."/>
            <person name="Vo A."/>
            <person name="Wade C."/>
            <person name="Wang S."/>
            <person name="Wangchuk T."/>
            <person name="Wangdi T."/>
            <person name="Whittaker C."/>
            <person name="Wilkinson J."/>
            <person name="Wu Y."/>
            <person name="Wyman D."/>
            <person name="Yadav S."/>
            <person name="Yang S."/>
            <person name="Yang X."/>
            <person name="Yeager S."/>
            <person name="Yee E."/>
            <person name="Young G."/>
            <person name="Zainoun J."/>
            <person name="Zembeck L."/>
            <person name="Zimmer A."/>
            <person name="Zody M."/>
            <person name="Lander E."/>
        </authorList>
    </citation>
    <scope>NUCLEOTIDE SEQUENCE [LARGE SCALE GENOMIC DNA]</scope>
</reference>
<dbReference type="GO" id="GO:0005634">
    <property type="term" value="C:nucleus"/>
    <property type="evidence" value="ECO:0007669"/>
    <property type="project" value="TreeGrafter"/>
</dbReference>
<evidence type="ECO:0000256" key="3">
    <source>
        <dbReference type="ARBA" id="ARBA00022754"/>
    </source>
</evidence>
<dbReference type="Proteomes" id="UP000007875">
    <property type="component" value="Unassembled WGS sequence"/>
</dbReference>
<dbReference type="Gene3D" id="1.10.220.10">
    <property type="entry name" value="Annexin"/>
    <property type="match status" value="4"/>
</dbReference>
<feature type="domain" description="IF rod" evidence="9">
    <location>
        <begin position="36"/>
        <end position="350"/>
    </location>
</feature>
<dbReference type="eggNOG" id="KOG0819">
    <property type="taxonomic scope" value="Eukaryota"/>
</dbReference>
<dbReference type="SMART" id="SM00335">
    <property type="entry name" value="ANX"/>
    <property type="match status" value="3"/>
</dbReference>
<evidence type="ECO:0000313" key="11">
    <source>
        <dbReference type="Proteomes" id="UP000007875"/>
    </source>
</evidence>
<keyword evidence="11" id="KW-1185">Reference proteome</keyword>
<evidence type="ECO:0000256" key="5">
    <source>
        <dbReference type="ARBA" id="ARBA00023216"/>
    </source>
</evidence>
<comment type="similarity">
    <text evidence="1 6">Belongs to the annexin family.</text>
</comment>
<dbReference type="GO" id="GO:0005882">
    <property type="term" value="C:intermediate filament"/>
    <property type="evidence" value="ECO:0007669"/>
    <property type="project" value="UniProtKB-KW"/>
</dbReference>
<dbReference type="InterPro" id="IPR037104">
    <property type="entry name" value="Annexin_sf"/>
</dbReference>
<sequence length="731" mass="83668">MAPPRPSAYRKSLGRDKGKDTLYIVSAESRQLKEAEKDQMKKLNNRLVNYVDKVHDLEMTNRMLAAENQKLRKISKTEDVNVAEIYDDELKRLRERVEELQTANAELEIEKDNIHYELQEVIVKLDSANEENKDLTKEVKSLSKDVDDATIERVSLEAKIENLQEALQLEKQVHAAEMENLRRQVQPVEAPVLQAEQPSILPDLNDAIQKVRKQYEAFNAKSIEDLDAFYKEKVESLTKQLKAANEEIRDLRVDNAEKRKLIHQLEMELEALRGKNDGYERNLEAVEDRHARELADYQDKLVHMQGDLEGAKQDIGKYLKDYQDLNSLKLSLEQEIAIYNKILMGEESRIAVIDTKAVLIANDSHRSSRSSSKSSSKSSSRHSSPDRSTSDIVEEMLEKDGKEQSTGVISVSWKVKGGTVRPVKPFHPISDAEQLHKAMKGIGTDEGVITDILSNRTKAQRFVIAKHYEEKYNKVLLKELESELSGDYLTTVQHLMWRKSVLDAHALRKAIKGFGTDEAVLIEILCTQSSKEIANIKQDYQEVFERNLEKDIESETSGSFKKFLVAILGADRPADSGTVVSNLAEADAKVLFELGVKQWSPSHDRFLEIFTQRSYQHLWYLFKQCWPKLTNEDLIESIEKGCPKDLVRGLKTLIRYSTCIPPLYYAIQINESLTGKGTEEKLLTYIVTTRSEVDLIDVKEEFERIYHVKVEKRIEAETSGNYKKILLALLD</sequence>
<evidence type="ECO:0000313" key="10">
    <source>
        <dbReference type="Ensembl" id="ENSCSAVP00000011877.1"/>
    </source>
</evidence>
<dbReference type="InterPro" id="IPR018502">
    <property type="entry name" value="Annexin_repeat"/>
</dbReference>
<keyword evidence="4 7" id="KW-0175">Coiled coil</keyword>
<dbReference type="PANTHER" id="PTHR10502:SF175">
    <property type="entry name" value="ANNEXIN A13"/>
    <property type="match status" value="1"/>
</dbReference>
<evidence type="ECO:0000256" key="8">
    <source>
        <dbReference type="SAM" id="MobiDB-lite"/>
    </source>
</evidence>
<feature type="coiled-coil region" evidence="7">
    <location>
        <begin position="26"/>
        <end position="314"/>
    </location>
</feature>
<dbReference type="GO" id="GO:0005737">
    <property type="term" value="C:cytoplasm"/>
    <property type="evidence" value="ECO:0007669"/>
    <property type="project" value="TreeGrafter"/>
</dbReference>
<dbReference type="SUPFAM" id="SSF47874">
    <property type="entry name" value="Annexin"/>
    <property type="match status" value="1"/>
</dbReference>
<dbReference type="GeneTree" id="ENSGT00940000165077"/>
<dbReference type="Gene3D" id="1.20.5.1160">
    <property type="entry name" value="Vasodilator-stimulated phosphoprotein"/>
    <property type="match status" value="1"/>
</dbReference>
<dbReference type="AlphaFoldDB" id="H2Z2R5"/>
<dbReference type="InParanoid" id="H2Z2R5"/>
<keyword evidence="2 6" id="KW-0677">Repeat</keyword>
<evidence type="ECO:0000256" key="1">
    <source>
        <dbReference type="ARBA" id="ARBA00007831"/>
    </source>
</evidence>
<evidence type="ECO:0000259" key="9">
    <source>
        <dbReference type="PROSITE" id="PS51842"/>
    </source>
</evidence>
<dbReference type="SUPFAM" id="SSF64593">
    <property type="entry name" value="Intermediate filament protein, coiled coil region"/>
    <property type="match status" value="2"/>
</dbReference>
<dbReference type="GO" id="GO:0001786">
    <property type="term" value="F:phosphatidylserine binding"/>
    <property type="evidence" value="ECO:0007669"/>
    <property type="project" value="TreeGrafter"/>
</dbReference>
<dbReference type="InterPro" id="IPR001464">
    <property type="entry name" value="Annexin"/>
</dbReference>
<dbReference type="GO" id="GO:0005544">
    <property type="term" value="F:calcium-dependent phospholipid binding"/>
    <property type="evidence" value="ECO:0007669"/>
    <property type="project" value="UniProtKB-KW"/>
</dbReference>
<reference evidence="10" key="3">
    <citation type="submission" date="2025-09" db="UniProtKB">
        <authorList>
            <consortium name="Ensembl"/>
        </authorList>
    </citation>
    <scope>IDENTIFICATION</scope>
</reference>
<name>H2Z2R5_CIOSA</name>
<dbReference type="Pfam" id="PF00038">
    <property type="entry name" value="Filament"/>
    <property type="match status" value="1"/>
</dbReference>
<feature type="region of interest" description="Disordered" evidence="8">
    <location>
        <begin position="363"/>
        <end position="391"/>
    </location>
</feature>
<evidence type="ECO:0000256" key="6">
    <source>
        <dbReference type="RuleBase" id="RU003540"/>
    </source>
</evidence>
<dbReference type="InterPro" id="IPR018252">
    <property type="entry name" value="Annexin_repeat_CS"/>
</dbReference>
<dbReference type="PROSITE" id="PS51842">
    <property type="entry name" value="IF_ROD_2"/>
    <property type="match status" value="1"/>
</dbReference>
<keyword evidence="6" id="KW-0111">Calcium/phospholipid-binding</keyword>
<feature type="compositionally biased region" description="Low complexity" evidence="8">
    <location>
        <begin position="369"/>
        <end position="382"/>
    </location>
</feature>
<proteinExistence type="inferred from homology"/>
<dbReference type="SMART" id="SM01391">
    <property type="entry name" value="Filament"/>
    <property type="match status" value="1"/>
</dbReference>
<dbReference type="FunFam" id="1.10.220.10:FF:000003">
    <property type="entry name" value="Annexin"/>
    <property type="match status" value="1"/>
</dbReference>
<dbReference type="OMA" id="YAIQINE"/>
<organism evidence="10 11">
    <name type="scientific">Ciona savignyi</name>
    <name type="common">Pacific transparent sea squirt</name>
    <dbReference type="NCBI Taxonomy" id="51511"/>
    <lineage>
        <taxon>Eukaryota</taxon>
        <taxon>Metazoa</taxon>
        <taxon>Chordata</taxon>
        <taxon>Tunicata</taxon>
        <taxon>Ascidiacea</taxon>
        <taxon>Phlebobranchia</taxon>
        <taxon>Cionidae</taxon>
        <taxon>Ciona</taxon>
    </lineage>
</organism>
<keyword evidence="3" id="KW-0403">Intermediate filament</keyword>
<keyword evidence="5 6" id="KW-0041">Annexin</keyword>
<reference evidence="10" key="2">
    <citation type="submission" date="2025-08" db="UniProtKB">
        <authorList>
            <consortium name="Ensembl"/>
        </authorList>
    </citation>
    <scope>IDENTIFICATION</scope>
</reference>
<protein>
    <recommendedName>
        <fullName evidence="6">Annexin</fullName>
    </recommendedName>
</protein>
<dbReference type="PROSITE" id="PS00223">
    <property type="entry name" value="ANNEXIN_1"/>
    <property type="match status" value="2"/>
</dbReference>
<evidence type="ECO:0000256" key="4">
    <source>
        <dbReference type="ARBA" id="ARBA00023054"/>
    </source>
</evidence>
<dbReference type="GO" id="GO:0012506">
    <property type="term" value="C:vesicle membrane"/>
    <property type="evidence" value="ECO:0007669"/>
    <property type="project" value="TreeGrafter"/>
</dbReference>
<dbReference type="PRINTS" id="PR00196">
    <property type="entry name" value="ANNEXIN"/>
</dbReference>
<dbReference type="STRING" id="51511.ENSCSAVP00000011877"/>
<evidence type="ECO:0000256" key="2">
    <source>
        <dbReference type="ARBA" id="ARBA00022737"/>
    </source>
</evidence>
<dbReference type="Gene3D" id="1.20.5.170">
    <property type="match status" value="1"/>
</dbReference>
<dbReference type="HOGENOM" id="CLU_022761_0_0_1"/>
<dbReference type="Pfam" id="PF00191">
    <property type="entry name" value="Annexin"/>
    <property type="match status" value="3"/>
</dbReference>
<comment type="domain">
    <text evidence="6">A pair of annexin repeats may form one binding site for calcium and phospholipid.</text>
</comment>
<dbReference type="Gene3D" id="1.20.5.500">
    <property type="entry name" value="Single helix bin"/>
    <property type="match status" value="1"/>
</dbReference>
<accession>H2Z2R5</accession>
<dbReference type="InterPro" id="IPR039008">
    <property type="entry name" value="IF_rod_dom"/>
</dbReference>